<evidence type="ECO:0000256" key="2">
    <source>
        <dbReference type="ARBA" id="ARBA00023125"/>
    </source>
</evidence>
<keyword evidence="7" id="KW-1185">Reference proteome</keyword>
<dbReference type="SUPFAM" id="SSF48008">
    <property type="entry name" value="GntR ligand-binding domain-like"/>
    <property type="match status" value="1"/>
</dbReference>
<dbReference type="RefSeq" id="WP_202892977.1">
    <property type="nucleotide sequence ID" value="NZ_JACHMY010000001.1"/>
</dbReference>
<dbReference type="Gene3D" id="1.20.120.530">
    <property type="entry name" value="GntR ligand-binding domain-like"/>
    <property type="match status" value="1"/>
</dbReference>
<evidence type="ECO:0000256" key="4">
    <source>
        <dbReference type="SAM" id="MobiDB-lite"/>
    </source>
</evidence>
<dbReference type="Pfam" id="PF00392">
    <property type="entry name" value="GntR"/>
    <property type="match status" value="1"/>
</dbReference>
<dbReference type="GO" id="GO:0003677">
    <property type="term" value="F:DNA binding"/>
    <property type="evidence" value="ECO:0007669"/>
    <property type="project" value="UniProtKB-KW"/>
</dbReference>
<keyword evidence="2 6" id="KW-0238">DNA-binding</keyword>
<evidence type="ECO:0000313" key="7">
    <source>
        <dbReference type="Proteomes" id="UP000549971"/>
    </source>
</evidence>
<dbReference type="GO" id="GO:0003700">
    <property type="term" value="F:DNA-binding transcription factor activity"/>
    <property type="evidence" value="ECO:0007669"/>
    <property type="project" value="InterPro"/>
</dbReference>
<keyword evidence="3" id="KW-0804">Transcription</keyword>
<dbReference type="InterPro" id="IPR036388">
    <property type="entry name" value="WH-like_DNA-bd_sf"/>
</dbReference>
<dbReference type="Pfam" id="PF07729">
    <property type="entry name" value="FCD"/>
    <property type="match status" value="1"/>
</dbReference>
<dbReference type="Proteomes" id="UP000549971">
    <property type="component" value="Unassembled WGS sequence"/>
</dbReference>
<dbReference type="CDD" id="cd07377">
    <property type="entry name" value="WHTH_GntR"/>
    <property type="match status" value="1"/>
</dbReference>
<accession>A0A7W9J5I7</accession>
<dbReference type="EMBL" id="JACHMY010000001">
    <property type="protein sequence ID" value="MBB5835779.1"/>
    <property type="molecule type" value="Genomic_DNA"/>
</dbReference>
<dbReference type="InterPro" id="IPR008920">
    <property type="entry name" value="TF_FadR/GntR_C"/>
</dbReference>
<keyword evidence="1" id="KW-0805">Transcription regulation</keyword>
<sequence length="252" mass="27387">MTSTPGMSQTDVVVQGIKKIIVDGRLKAGDKLPIEKDLAEEFGVSRGSLREGVRALSIMGVLETRQGAGTFVTALDSSLLLAPMGFVVDLQDRAGAAYLHTVRRVLETEAAALAAVQIDENALRRADAILRRSEEQLSQDEPDHEAVLEADIAFHHLIAEASGNPVLVALIDALGTRTIRLRLWRSINQEGADEATHGEHRAVLEALAAHDPDRARVRMAAHLFAVEDYLHTRNPSPEALSPEPLPDLREPV</sequence>
<evidence type="ECO:0000259" key="5">
    <source>
        <dbReference type="PROSITE" id="PS50949"/>
    </source>
</evidence>
<dbReference type="PRINTS" id="PR00035">
    <property type="entry name" value="HTHGNTR"/>
</dbReference>
<dbReference type="InterPro" id="IPR000524">
    <property type="entry name" value="Tscrpt_reg_HTH_GntR"/>
</dbReference>
<evidence type="ECO:0000313" key="6">
    <source>
        <dbReference type="EMBL" id="MBB5835779.1"/>
    </source>
</evidence>
<proteinExistence type="predicted"/>
<dbReference type="AlphaFoldDB" id="A0A7W9J5I7"/>
<feature type="domain" description="HTH gntR-type" evidence="5">
    <location>
        <begin position="7"/>
        <end position="75"/>
    </location>
</feature>
<feature type="region of interest" description="Disordered" evidence="4">
    <location>
        <begin position="233"/>
        <end position="252"/>
    </location>
</feature>
<comment type="caution">
    <text evidence="6">The sequence shown here is derived from an EMBL/GenBank/DDBJ whole genome shotgun (WGS) entry which is preliminary data.</text>
</comment>
<gene>
    <name evidence="6" type="ORF">HDA39_002513</name>
</gene>
<dbReference type="PROSITE" id="PS50949">
    <property type="entry name" value="HTH_GNTR"/>
    <property type="match status" value="1"/>
</dbReference>
<name>A0A7W9J5I7_9ACTN</name>
<reference evidence="6 7" key="1">
    <citation type="submission" date="2020-08" db="EMBL/GenBank/DDBJ databases">
        <title>Sequencing the genomes of 1000 actinobacteria strains.</title>
        <authorList>
            <person name="Klenk H.-P."/>
        </authorList>
    </citation>
    <scope>NUCLEOTIDE SEQUENCE [LARGE SCALE GENOMIC DNA]</scope>
    <source>
        <strain evidence="6 7">DSM 28967</strain>
    </source>
</reference>
<dbReference type="SMART" id="SM00895">
    <property type="entry name" value="FCD"/>
    <property type="match status" value="1"/>
</dbReference>
<protein>
    <submittedName>
        <fullName evidence="6">DNA-binding FadR family transcriptional regulator</fullName>
    </submittedName>
</protein>
<dbReference type="InterPro" id="IPR011711">
    <property type="entry name" value="GntR_C"/>
</dbReference>
<organism evidence="6 7">
    <name type="scientific">Kribbella italica</name>
    <dbReference type="NCBI Taxonomy" id="1540520"/>
    <lineage>
        <taxon>Bacteria</taxon>
        <taxon>Bacillati</taxon>
        <taxon>Actinomycetota</taxon>
        <taxon>Actinomycetes</taxon>
        <taxon>Propionibacteriales</taxon>
        <taxon>Kribbellaceae</taxon>
        <taxon>Kribbella</taxon>
    </lineage>
</organism>
<dbReference type="SMART" id="SM00345">
    <property type="entry name" value="HTH_GNTR"/>
    <property type="match status" value="1"/>
</dbReference>
<evidence type="ECO:0000256" key="1">
    <source>
        <dbReference type="ARBA" id="ARBA00023015"/>
    </source>
</evidence>
<dbReference type="InterPro" id="IPR036390">
    <property type="entry name" value="WH_DNA-bd_sf"/>
</dbReference>
<dbReference type="PANTHER" id="PTHR43537:SF5">
    <property type="entry name" value="UXU OPERON TRANSCRIPTIONAL REGULATOR"/>
    <property type="match status" value="1"/>
</dbReference>
<dbReference type="SUPFAM" id="SSF46785">
    <property type="entry name" value="Winged helix' DNA-binding domain"/>
    <property type="match status" value="1"/>
</dbReference>
<dbReference type="Gene3D" id="1.10.10.10">
    <property type="entry name" value="Winged helix-like DNA-binding domain superfamily/Winged helix DNA-binding domain"/>
    <property type="match status" value="1"/>
</dbReference>
<dbReference type="PANTHER" id="PTHR43537">
    <property type="entry name" value="TRANSCRIPTIONAL REGULATOR, GNTR FAMILY"/>
    <property type="match status" value="1"/>
</dbReference>
<evidence type="ECO:0000256" key="3">
    <source>
        <dbReference type="ARBA" id="ARBA00023163"/>
    </source>
</evidence>